<evidence type="ECO:0000313" key="6">
    <source>
        <dbReference type="EMBL" id="KAJ6221291.1"/>
    </source>
</evidence>
<dbReference type="SUPFAM" id="SSF100895">
    <property type="entry name" value="Kazal-type serine protease inhibitors"/>
    <property type="match status" value="2"/>
</dbReference>
<evidence type="ECO:0000259" key="5">
    <source>
        <dbReference type="PROSITE" id="PS51465"/>
    </source>
</evidence>
<reference evidence="6" key="1">
    <citation type="submission" date="2022-12" db="EMBL/GenBank/DDBJ databases">
        <title>Genome assemblies of Blomia tropicalis.</title>
        <authorList>
            <person name="Cui Y."/>
        </authorList>
    </citation>
    <scope>NUCLEOTIDE SEQUENCE</scope>
    <source>
        <tissue evidence="6">Adult mites</tissue>
    </source>
</reference>
<evidence type="ECO:0000256" key="2">
    <source>
        <dbReference type="ARBA" id="ARBA00022900"/>
    </source>
</evidence>
<dbReference type="Gene3D" id="3.30.60.30">
    <property type="match status" value="2"/>
</dbReference>
<dbReference type="InterPro" id="IPR050653">
    <property type="entry name" value="Prot_Inhib_GrowthFact_Antg"/>
</dbReference>
<dbReference type="PROSITE" id="PS51465">
    <property type="entry name" value="KAZAL_2"/>
    <property type="match status" value="1"/>
</dbReference>
<dbReference type="PANTHER" id="PTHR10913">
    <property type="entry name" value="FOLLISTATIN-RELATED"/>
    <property type="match status" value="1"/>
</dbReference>
<gene>
    <name evidence="6" type="ORF">RDWZM_007103</name>
</gene>
<dbReference type="GO" id="GO:0005576">
    <property type="term" value="C:extracellular region"/>
    <property type="evidence" value="ECO:0007669"/>
    <property type="project" value="TreeGrafter"/>
</dbReference>
<protein>
    <recommendedName>
        <fullName evidence="5">Kazal-like domain-containing protein</fullName>
    </recommendedName>
</protein>
<dbReference type="EMBL" id="JAPWDV010000002">
    <property type="protein sequence ID" value="KAJ6221291.1"/>
    <property type="molecule type" value="Genomic_DNA"/>
</dbReference>
<dbReference type="PANTHER" id="PTHR10913:SF45">
    <property type="entry name" value="FOLLISTATIN, ISOFORM A-RELATED"/>
    <property type="match status" value="1"/>
</dbReference>
<dbReference type="Pfam" id="PF07648">
    <property type="entry name" value="Kazal_2"/>
    <property type="match status" value="3"/>
</dbReference>
<feature type="signal peptide" evidence="4">
    <location>
        <begin position="1"/>
        <end position="20"/>
    </location>
</feature>
<proteinExistence type="predicted"/>
<keyword evidence="1" id="KW-0646">Protease inhibitor</keyword>
<dbReference type="InterPro" id="IPR002350">
    <property type="entry name" value="Kazal_dom"/>
</dbReference>
<keyword evidence="3" id="KW-1015">Disulfide bond</keyword>
<feature type="domain" description="Kazal-like" evidence="5">
    <location>
        <begin position="283"/>
        <end position="333"/>
    </location>
</feature>
<dbReference type="Proteomes" id="UP001142055">
    <property type="component" value="Chromosome 2"/>
</dbReference>
<dbReference type="InterPro" id="IPR036058">
    <property type="entry name" value="Kazal_dom_sf"/>
</dbReference>
<sequence length="351" mass="40136">MIRLTIILIVFYSYCVSTYGFDEDRFTFRRPRLRYLMSPSSDDENLVEDRQKSVNISSILAKNIPFSLSDNLEALLHQTTSNADSRWNFTQVNLANAHLSLMRTKYSCLVPRPKLVKVLDYHPSASKQYVPRTHRCGPSKTEMVHLYFHVIWSDRKNNITGGSASGIDRLTFLNHTKCEYTNQLEDIVCNNETLEAPICASNGQVFETECQMKRTNLSLTKSDWEVCRGLHPLCPEDCLDIQDPVCAEDGKVHPNKCVMHRRNCGRRISERPMIFCLGSHRKSRTQNQCPDSCLELHQPVCGSDGQIYLNECYLRMMNCKNGVEKMKMEMCVTPPSCPVSCIPIYDPVCNG</sequence>
<evidence type="ECO:0000256" key="3">
    <source>
        <dbReference type="ARBA" id="ARBA00023157"/>
    </source>
</evidence>
<keyword evidence="4" id="KW-0732">Signal</keyword>
<dbReference type="CDD" id="cd00104">
    <property type="entry name" value="KAZAL_FS"/>
    <property type="match status" value="2"/>
</dbReference>
<keyword evidence="7" id="KW-1185">Reference proteome</keyword>
<dbReference type="SMART" id="SM00280">
    <property type="entry name" value="KAZAL"/>
    <property type="match status" value="3"/>
</dbReference>
<feature type="chain" id="PRO_5040329785" description="Kazal-like domain-containing protein" evidence="4">
    <location>
        <begin position="21"/>
        <end position="351"/>
    </location>
</feature>
<evidence type="ECO:0000313" key="7">
    <source>
        <dbReference type="Proteomes" id="UP001142055"/>
    </source>
</evidence>
<dbReference type="AlphaFoldDB" id="A0A9Q0RPW5"/>
<comment type="caution">
    <text evidence="6">The sequence shown here is derived from an EMBL/GenBank/DDBJ whole genome shotgun (WGS) entry which is preliminary data.</text>
</comment>
<name>A0A9Q0RPW5_BLOTA</name>
<organism evidence="6 7">
    <name type="scientific">Blomia tropicalis</name>
    <name type="common">Mite</name>
    <dbReference type="NCBI Taxonomy" id="40697"/>
    <lineage>
        <taxon>Eukaryota</taxon>
        <taxon>Metazoa</taxon>
        <taxon>Ecdysozoa</taxon>
        <taxon>Arthropoda</taxon>
        <taxon>Chelicerata</taxon>
        <taxon>Arachnida</taxon>
        <taxon>Acari</taxon>
        <taxon>Acariformes</taxon>
        <taxon>Sarcoptiformes</taxon>
        <taxon>Astigmata</taxon>
        <taxon>Glycyphagoidea</taxon>
        <taxon>Echimyopodidae</taxon>
        <taxon>Blomia</taxon>
    </lineage>
</organism>
<keyword evidence="2" id="KW-0722">Serine protease inhibitor</keyword>
<evidence type="ECO:0000256" key="1">
    <source>
        <dbReference type="ARBA" id="ARBA00022690"/>
    </source>
</evidence>
<evidence type="ECO:0000256" key="4">
    <source>
        <dbReference type="SAM" id="SignalP"/>
    </source>
</evidence>
<accession>A0A9Q0RPW5</accession>